<dbReference type="EMBL" id="JMSE01000842">
    <property type="protein sequence ID" value="KDN67110.1"/>
    <property type="molecule type" value="Genomic_DNA"/>
</dbReference>
<dbReference type="Gene3D" id="1.10.630.10">
    <property type="entry name" value="Cytochrome P450"/>
    <property type="match status" value="1"/>
</dbReference>
<dbReference type="CDD" id="cd11062">
    <property type="entry name" value="CYP58-like"/>
    <property type="match status" value="1"/>
</dbReference>
<keyword evidence="4" id="KW-0812">Transmembrane</keyword>
<keyword evidence="2 3" id="KW-0408">Iron</keyword>
<accession>A0A066XM61</accession>
<dbReference type="CDD" id="cd19481">
    <property type="entry name" value="RecA-like_protease"/>
    <property type="match status" value="1"/>
</dbReference>
<dbReference type="OrthoDB" id="3945418at2759"/>
<dbReference type="InterPro" id="IPR027417">
    <property type="entry name" value="P-loop_NTPase"/>
</dbReference>
<keyword evidence="4" id="KW-1133">Transmembrane helix</keyword>
<organism evidence="6 7">
    <name type="scientific">Colletotrichum sublineola</name>
    <name type="common">Sorghum anthracnose fungus</name>
    <dbReference type="NCBI Taxonomy" id="1173701"/>
    <lineage>
        <taxon>Eukaryota</taxon>
        <taxon>Fungi</taxon>
        <taxon>Dikarya</taxon>
        <taxon>Ascomycota</taxon>
        <taxon>Pezizomycotina</taxon>
        <taxon>Sordariomycetes</taxon>
        <taxon>Hypocreomycetidae</taxon>
        <taxon>Glomerellales</taxon>
        <taxon>Glomerellaceae</taxon>
        <taxon>Colletotrichum</taxon>
        <taxon>Colletotrichum graminicola species complex</taxon>
    </lineage>
</organism>
<dbReference type="InterPro" id="IPR054289">
    <property type="entry name" value="DUF7025"/>
</dbReference>
<feature type="binding site" description="axial binding residue" evidence="3">
    <location>
        <position position="465"/>
    </location>
    <ligand>
        <name>heme</name>
        <dbReference type="ChEBI" id="CHEBI:30413"/>
    </ligand>
    <ligandPart>
        <name>Fe</name>
        <dbReference type="ChEBI" id="CHEBI:18248"/>
    </ligandPart>
</feature>
<dbReference type="SUPFAM" id="SSF48264">
    <property type="entry name" value="Cytochrome P450"/>
    <property type="match status" value="1"/>
</dbReference>
<dbReference type="GO" id="GO:0005506">
    <property type="term" value="F:iron ion binding"/>
    <property type="evidence" value="ECO:0007669"/>
    <property type="project" value="InterPro"/>
</dbReference>
<evidence type="ECO:0000256" key="3">
    <source>
        <dbReference type="PIRSR" id="PIRSR602401-1"/>
    </source>
</evidence>
<dbReference type="Pfam" id="PF00004">
    <property type="entry name" value="AAA"/>
    <property type="match status" value="1"/>
</dbReference>
<dbReference type="STRING" id="1173701.A0A066XM61"/>
<dbReference type="Proteomes" id="UP000027238">
    <property type="component" value="Unassembled WGS sequence"/>
</dbReference>
<dbReference type="InterPro" id="IPR001128">
    <property type="entry name" value="Cyt_P450"/>
</dbReference>
<dbReference type="InterPro" id="IPR003593">
    <property type="entry name" value="AAA+_ATPase"/>
</dbReference>
<reference evidence="7" key="1">
    <citation type="journal article" date="2014" name="Genome Announc.">
        <title>Draft genome sequence of Colletotrichum sublineola, a destructive pathogen of cultivated sorghum.</title>
        <authorList>
            <person name="Baroncelli R."/>
            <person name="Sanz-Martin J.M."/>
            <person name="Rech G.E."/>
            <person name="Sukno S.A."/>
            <person name="Thon M.R."/>
        </authorList>
    </citation>
    <scope>NUCLEOTIDE SEQUENCE [LARGE SCALE GENOMIC DNA]</scope>
    <source>
        <strain evidence="7">TX430BB</strain>
    </source>
</reference>
<keyword evidence="1 3" id="KW-0479">Metal-binding</keyword>
<dbReference type="HOGENOM" id="CLU_297354_0_0_1"/>
<dbReference type="GO" id="GO:0016705">
    <property type="term" value="F:oxidoreductase activity, acting on paired donors, with incorporation or reduction of molecular oxygen"/>
    <property type="evidence" value="ECO:0007669"/>
    <property type="project" value="InterPro"/>
</dbReference>
<evidence type="ECO:0000256" key="1">
    <source>
        <dbReference type="ARBA" id="ARBA00022723"/>
    </source>
</evidence>
<evidence type="ECO:0000259" key="5">
    <source>
        <dbReference type="SMART" id="SM00382"/>
    </source>
</evidence>
<dbReference type="GO" id="GO:0004497">
    <property type="term" value="F:monooxygenase activity"/>
    <property type="evidence" value="ECO:0007669"/>
    <property type="project" value="InterPro"/>
</dbReference>
<dbReference type="InterPro" id="IPR017972">
    <property type="entry name" value="Cyt_P450_CS"/>
</dbReference>
<dbReference type="Pfam" id="PF22942">
    <property type="entry name" value="DUF7025"/>
    <property type="match status" value="1"/>
</dbReference>
<dbReference type="PRINTS" id="PR00463">
    <property type="entry name" value="EP450I"/>
</dbReference>
<feature type="domain" description="AAA+ ATPase" evidence="5">
    <location>
        <begin position="828"/>
        <end position="955"/>
    </location>
</feature>
<feature type="transmembrane region" description="Helical" evidence="4">
    <location>
        <begin position="16"/>
        <end position="35"/>
    </location>
</feature>
<dbReference type="InterPro" id="IPR036396">
    <property type="entry name" value="Cyt_P450_sf"/>
</dbReference>
<proteinExistence type="predicted"/>
<dbReference type="eggNOG" id="KOG0742">
    <property type="taxonomic scope" value="Eukaryota"/>
</dbReference>
<dbReference type="SUPFAM" id="SSF52540">
    <property type="entry name" value="P-loop containing nucleoside triphosphate hydrolases"/>
    <property type="match status" value="1"/>
</dbReference>
<dbReference type="InterPro" id="IPR002401">
    <property type="entry name" value="Cyt_P450_E_grp-I"/>
</dbReference>
<evidence type="ECO:0000256" key="2">
    <source>
        <dbReference type="ARBA" id="ARBA00023004"/>
    </source>
</evidence>
<dbReference type="GO" id="GO:0016887">
    <property type="term" value="F:ATP hydrolysis activity"/>
    <property type="evidence" value="ECO:0007669"/>
    <property type="project" value="InterPro"/>
</dbReference>
<keyword evidence="3" id="KW-0349">Heme</keyword>
<gene>
    <name evidence="6" type="ORF">CSUB01_01753</name>
</gene>
<sequence>MSSTIGHVLLDASKTFYVAIFLSAYVLYGLCWAVYRLYLSPLAKFPGPKLAAVTHWYEAYYDLVAEGGGGQFTWQVKRMHEKYGPIVRINPDEVHIDDPDFWNEVYCSSTPSKPMDKSGKFKHRFGIPEATFSTTHAEHHRVRRAALAPFFSKQRIRGLNDKLSEITDRLSHRLSQEYAGTSRVLNINDMWSSMTIDITSYLAFGRQVDCSLAPDFKSPLSVGMQKIIWSAHWNSHFKILVDVMNWIPENILGALAPPFKPILEFRATTREQIKNILAGKETKGVGASHPTIFHDIRASDPPPEELTLPRLTDEAISINGAGMETTKWALTVGVFHVLNQPAVQARLKAELAEAMPDSTTTLPWVELEKLPYLSGVVAESLRLSYGQVQRIPRVNRLHAWQFREWEIAPGIPVGMDAYHMHSNEKIFPEPLAFKPERWLGDPRGPGGVHQLSNYLVPFGRGSRVCLGMYLAYMELFVPLATLFRRHELELFETDRSDVDFVLDIVMPMPKRGSKGVMQEINSDVEDISLKSNPPVVSLEIFYHNRAALQERLDKAKCSDPMDVELVEDLEETLKFAEEEHATNIANLVPLLDAGEITWELMWAIFPPNILVYRYHRLIEEDQVLKLDCRIVADDGAKFGLAYEPFLMKIDEFNGARKIMDLRIFPLKYHARAGEVRAEALSRGRRFAELHEPRVMQTSGPAMFEKRTTLWEPCPIKFASFGRMIIDPAAFRSTNPNIDFMPEVHRGLSREELKEEELIVCTPVVFGFCFGNKKWGGFAMSRLLDVKWNDQAFHDLVLDKPTKMLVHSLVKQHSSHNDEFDDIILGKGKGIISLFSGPPGSGKTLTAEAVAEITKRPLYSVSAGDLGVEPKHVDRTLGEILELSHKWNAVLLLDEADVFLQQRESRDIQRNALVSIFLRQLEYFQGILILTTNRIAQCDAAFESRVHISIDYPDLDEPARRQIWATFLRRLKGIRHNSVVDIDEADISRLASLEINGRKVSQLALHGTAKEDVY</sequence>
<dbReference type="PROSITE" id="PS00086">
    <property type="entry name" value="CYTOCHROME_P450"/>
    <property type="match status" value="1"/>
</dbReference>
<dbReference type="PANTHER" id="PTHR46411">
    <property type="entry name" value="FAMILY ATPASE, PUTATIVE-RELATED"/>
    <property type="match status" value="1"/>
</dbReference>
<name>A0A066XM61_COLSU</name>
<dbReference type="PRINTS" id="PR00385">
    <property type="entry name" value="P450"/>
</dbReference>
<evidence type="ECO:0000313" key="6">
    <source>
        <dbReference type="EMBL" id="KDN67110.1"/>
    </source>
</evidence>
<dbReference type="Pfam" id="PF00067">
    <property type="entry name" value="p450"/>
    <property type="match status" value="1"/>
</dbReference>
<dbReference type="eggNOG" id="KOG0158">
    <property type="taxonomic scope" value="Eukaryota"/>
</dbReference>
<dbReference type="GO" id="GO:0005524">
    <property type="term" value="F:ATP binding"/>
    <property type="evidence" value="ECO:0007669"/>
    <property type="project" value="InterPro"/>
</dbReference>
<dbReference type="AlphaFoldDB" id="A0A066XM61"/>
<evidence type="ECO:0000313" key="7">
    <source>
        <dbReference type="Proteomes" id="UP000027238"/>
    </source>
</evidence>
<dbReference type="SMART" id="SM00382">
    <property type="entry name" value="AAA"/>
    <property type="match status" value="1"/>
</dbReference>
<protein>
    <submittedName>
        <fullName evidence="6">Putative cytochrome P450</fullName>
    </submittedName>
</protein>
<dbReference type="InterPro" id="IPR003959">
    <property type="entry name" value="ATPase_AAA_core"/>
</dbReference>
<dbReference type="GO" id="GO:0020037">
    <property type="term" value="F:heme binding"/>
    <property type="evidence" value="ECO:0007669"/>
    <property type="project" value="InterPro"/>
</dbReference>
<evidence type="ECO:0000256" key="4">
    <source>
        <dbReference type="SAM" id="Phobius"/>
    </source>
</evidence>
<keyword evidence="7" id="KW-1185">Reference proteome</keyword>
<comment type="caution">
    <text evidence="6">The sequence shown here is derived from an EMBL/GenBank/DDBJ whole genome shotgun (WGS) entry which is preliminary data.</text>
</comment>
<comment type="cofactor">
    <cofactor evidence="3">
        <name>heme</name>
        <dbReference type="ChEBI" id="CHEBI:30413"/>
    </cofactor>
</comment>
<dbReference type="PANTHER" id="PTHR46411:SF2">
    <property type="entry name" value="AAA+ ATPASE DOMAIN-CONTAINING PROTEIN"/>
    <property type="match status" value="1"/>
</dbReference>
<keyword evidence="4" id="KW-0472">Membrane</keyword>
<dbReference type="Gene3D" id="3.40.50.300">
    <property type="entry name" value="P-loop containing nucleotide triphosphate hydrolases"/>
    <property type="match status" value="1"/>
</dbReference>